<accession>E3T645</accession>
<evidence type="ECO:0000313" key="2">
    <source>
        <dbReference type="EMBL" id="ADC35789.1"/>
    </source>
</evidence>
<keyword evidence="1" id="KW-0812">Transmembrane</keyword>
<reference evidence="2" key="1">
    <citation type="submission" date="2009-12" db="EMBL/GenBank/DDBJ databases">
        <authorList>
            <person name="Kielak A."/>
            <person name="van Veen J.A."/>
            <person name="Kowalchuk G.A."/>
        </authorList>
    </citation>
    <scope>NUCLEOTIDE SEQUENCE</scope>
</reference>
<dbReference type="EMBL" id="GU260699">
    <property type="protein sequence ID" value="ADC35789.1"/>
    <property type="molecule type" value="Genomic_DNA"/>
</dbReference>
<evidence type="ECO:0000256" key="1">
    <source>
        <dbReference type="SAM" id="Phobius"/>
    </source>
</evidence>
<keyword evidence="1" id="KW-0472">Membrane</keyword>
<organism evidence="2">
    <name type="scientific">uncultured bacterium 282</name>
    <dbReference type="NCBI Taxonomy" id="698388"/>
    <lineage>
        <taxon>Bacteria</taxon>
        <taxon>environmental samples</taxon>
    </lineage>
</organism>
<proteinExistence type="predicted"/>
<keyword evidence="1" id="KW-1133">Transmembrane helix</keyword>
<reference evidence="2" key="2">
    <citation type="journal article" date="2010" name="Appl. Environ. Microbiol.">
        <title>Comparative analysis of acidobacterial genomic fragments from terrestrial and aquatic metagenomic libraries, with emphasis on acidobacteria subdivision 6.</title>
        <authorList>
            <person name="Kielak A.M."/>
            <person name="van Veen J.A."/>
            <person name="Kowalchuk G.A."/>
        </authorList>
    </citation>
    <scope>NUCLEOTIDE SEQUENCE</scope>
</reference>
<sequence length="53" mass="6178">MRNVAWIWFAGFAAWVISGLISLRQHAMQHAQLAFLVAMVFLVAGLFYRRQQR</sequence>
<name>E3T645_9BACT</name>
<feature type="transmembrane region" description="Helical" evidence="1">
    <location>
        <begin position="29"/>
        <end position="48"/>
    </location>
</feature>
<protein>
    <submittedName>
        <fullName evidence="2">Uncharacterized protein</fullName>
    </submittedName>
</protein>
<dbReference type="AlphaFoldDB" id="E3T645"/>